<evidence type="ECO:0000256" key="5">
    <source>
        <dbReference type="ARBA" id="ARBA00022741"/>
    </source>
</evidence>
<feature type="transmembrane region" description="Helical" evidence="9">
    <location>
        <begin position="236"/>
        <end position="258"/>
    </location>
</feature>
<dbReference type="Pfam" id="PF00005">
    <property type="entry name" value="ABC_tran"/>
    <property type="match status" value="1"/>
</dbReference>
<evidence type="ECO:0000256" key="3">
    <source>
        <dbReference type="ARBA" id="ARBA00022475"/>
    </source>
</evidence>
<feature type="transmembrane region" description="Helical" evidence="9">
    <location>
        <begin position="21"/>
        <end position="41"/>
    </location>
</feature>
<dbReference type="GO" id="GO:0015421">
    <property type="term" value="F:ABC-type oligopeptide transporter activity"/>
    <property type="evidence" value="ECO:0007669"/>
    <property type="project" value="TreeGrafter"/>
</dbReference>
<dbReference type="EMBL" id="CP014924">
    <property type="protein sequence ID" value="ANZ67222.1"/>
    <property type="molecule type" value="Genomic_DNA"/>
</dbReference>
<sequence>MLHTLMQSIREYKRLTILSPILVVAEAAIETFIPFLMAAIIDQGIRPGNLSLVVHVGLLLLVMAMLSLVMGAGASWVSSQAAAGYAKNLRQDLFYHIQTFSFQNLDRFSTSSLVTRLTTDITNIQTAYQMLIRIAFRAPSMLIFSIIMAFTVNAEMAWLFVIVVPFLALGLMLIVSKSRPLFRQVFKRYDQLNRVVRENLRGIRVVKTYGQQDAETAKFKTASGNIFKVFSKAQRIVALNMPLMQLVINTTMLLLSWFGAKLIVGQQLEVGQFVSLFSYSTSILFSLNMLSMIFSQLSVSQASAERVVEVLNSDSAIVDKPTALTSVATGDIDFDDVSFRYPDTKTDQLQHIDLHIKSGQTIGIIGETGTSKSTLVELIPRLYDVTAGAVRVAGNDVRDYDLKTLRDNVSVVLQTTTLFSGTIRDNLKWGDASATDEEIQHAAKLAQADGFIQTLPQGYDTLLEQTGQNVSGGQKQRLTIARALLKHPKILILDNATSATDTNTEAKIWQAFRNEMPDVTKLIITQRLGGIVDADQILIMAGGRIAAAGTHRDLLATNEWYRQLYETQTKRGGGQHD</sequence>
<dbReference type="GO" id="GO:0016887">
    <property type="term" value="F:ATP hydrolysis activity"/>
    <property type="evidence" value="ECO:0007669"/>
    <property type="project" value="InterPro"/>
</dbReference>
<dbReference type="InterPro" id="IPR011527">
    <property type="entry name" value="ABC1_TM_dom"/>
</dbReference>
<dbReference type="Gene3D" id="1.20.1560.10">
    <property type="entry name" value="ABC transporter type 1, transmembrane domain"/>
    <property type="match status" value="1"/>
</dbReference>
<dbReference type="SMART" id="SM00382">
    <property type="entry name" value="AAA"/>
    <property type="match status" value="1"/>
</dbReference>
<feature type="transmembrane region" description="Helical" evidence="9">
    <location>
        <begin position="134"/>
        <end position="151"/>
    </location>
</feature>
<dbReference type="PANTHER" id="PTHR43394:SF1">
    <property type="entry name" value="ATP-BINDING CASSETTE SUB-FAMILY B MEMBER 10, MITOCHONDRIAL"/>
    <property type="match status" value="1"/>
</dbReference>
<keyword evidence="8 9" id="KW-0472">Membrane</keyword>
<evidence type="ECO:0000256" key="2">
    <source>
        <dbReference type="ARBA" id="ARBA00022448"/>
    </source>
</evidence>
<organism evidence="12 13">
    <name type="scientific">Secundilactobacillus paracollinoides</name>
    <dbReference type="NCBI Taxonomy" id="240427"/>
    <lineage>
        <taxon>Bacteria</taxon>
        <taxon>Bacillati</taxon>
        <taxon>Bacillota</taxon>
        <taxon>Bacilli</taxon>
        <taxon>Lactobacillales</taxon>
        <taxon>Lactobacillaceae</taxon>
        <taxon>Secundilactobacillus</taxon>
    </lineage>
</organism>
<dbReference type="CDD" id="cd18548">
    <property type="entry name" value="ABC_6TM_Tm287_like"/>
    <property type="match status" value="1"/>
</dbReference>
<dbReference type="Pfam" id="PF00664">
    <property type="entry name" value="ABC_membrane"/>
    <property type="match status" value="1"/>
</dbReference>
<dbReference type="InterPro" id="IPR003593">
    <property type="entry name" value="AAA+_ATPase"/>
</dbReference>
<dbReference type="PANTHER" id="PTHR43394">
    <property type="entry name" value="ATP-DEPENDENT PERMEASE MDL1, MITOCHONDRIAL"/>
    <property type="match status" value="1"/>
</dbReference>
<keyword evidence="13" id="KW-1185">Reference proteome</keyword>
<dbReference type="GO" id="GO:0005524">
    <property type="term" value="F:ATP binding"/>
    <property type="evidence" value="ECO:0007669"/>
    <property type="project" value="UniProtKB-KW"/>
</dbReference>
<keyword evidence="6" id="KW-0067">ATP-binding</keyword>
<dbReference type="InterPro" id="IPR036640">
    <property type="entry name" value="ABC1_TM_sf"/>
</dbReference>
<dbReference type="InterPro" id="IPR039421">
    <property type="entry name" value="Type_1_exporter"/>
</dbReference>
<name>A0A1B2IYU4_9LACO</name>
<dbReference type="SUPFAM" id="SSF52540">
    <property type="entry name" value="P-loop containing nucleoside triphosphate hydrolases"/>
    <property type="match status" value="1"/>
</dbReference>
<gene>
    <name evidence="12" type="ORF">AYR63_08775</name>
</gene>
<dbReference type="InterPro" id="IPR017871">
    <property type="entry name" value="ABC_transporter-like_CS"/>
</dbReference>
<dbReference type="InterPro" id="IPR003439">
    <property type="entry name" value="ABC_transporter-like_ATP-bd"/>
</dbReference>
<feature type="domain" description="ABC transporter" evidence="10">
    <location>
        <begin position="332"/>
        <end position="567"/>
    </location>
</feature>
<evidence type="ECO:0000256" key="6">
    <source>
        <dbReference type="ARBA" id="ARBA00022840"/>
    </source>
</evidence>
<evidence type="ECO:0000256" key="7">
    <source>
        <dbReference type="ARBA" id="ARBA00022989"/>
    </source>
</evidence>
<accession>A0A1B2IYU4</accession>
<keyword evidence="5" id="KW-0547">Nucleotide-binding</keyword>
<evidence type="ECO:0000256" key="9">
    <source>
        <dbReference type="SAM" id="Phobius"/>
    </source>
</evidence>
<dbReference type="RefSeq" id="WP_065902536.1">
    <property type="nucleotide sequence ID" value="NZ_CP014912.1"/>
</dbReference>
<evidence type="ECO:0000256" key="1">
    <source>
        <dbReference type="ARBA" id="ARBA00004651"/>
    </source>
</evidence>
<evidence type="ECO:0000256" key="8">
    <source>
        <dbReference type="ARBA" id="ARBA00023136"/>
    </source>
</evidence>
<dbReference type="InterPro" id="IPR027417">
    <property type="entry name" value="P-loop_NTPase"/>
</dbReference>
<keyword evidence="2" id="KW-0813">Transport</keyword>
<protein>
    <submittedName>
        <fullName evidence="12">ABC transporter</fullName>
    </submittedName>
</protein>
<proteinExistence type="predicted"/>
<comment type="subcellular location">
    <subcellularLocation>
        <location evidence="1">Cell membrane</location>
        <topology evidence="1">Multi-pass membrane protein</topology>
    </subcellularLocation>
</comment>
<dbReference type="PROSITE" id="PS50893">
    <property type="entry name" value="ABC_TRANSPORTER_2"/>
    <property type="match status" value="1"/>
</dbReference>
<evidence type="ECO:0000259" key="10">
    <source>
        <dbReference type="PROSITE" id="PS50893"/>
    </source>
</evidence>
<keyword evidence="4 9" id="KW-0812">Transmembrane</keyword>
<dbReference type="FunFam" id="3.40.50.300:FF:000221">
    <property type="entry name" value="Multidrug ABC transporter ATP-binding protein"/>
    <property type="match status" value="1"/>
</dbReference>
<dbReference type="AlphaFoldDB" id="A0A1B2IYU4"/>
<evidence type="ECO:0000259" key="11">
    <source>
        <dbReference type="PROSITE" id="PS50929"/>
    </source>
</evidence>
<keyword evidence="7 9" id="KW-1133">Transmembrane helix</keyword>
<feature type="domain" description="ABC transmembrane type-1" evidence="11">
    <location>
        <begin position="17"/>
        <end position="297"/>
    </location>
</feature>
<dbReference type="OrthoDB" id="9770415at2"/>
<dbReference type="GO" id="GO:0005886">
    <property type="term" value="C:plasma membrane"/>
    <property type="evidence" value="ECO:0007669"/>
    <property type="project" value="UniProtKB-SubCell"/>
</dbReference>
<dbReference type="Gene3D" id="3.40.50.300">
    <property type="entry name" value="P-loop containing nucleotide triphosphate hydrolases"/>
    <property type="match status" value="1"/>
</dbReference>
<keyword evidence="3" id="KW-1003">Cell membrane</keyword>
<dbReference type="Proteomes" id="UP000093267">
    <property type="component" value="Chromosome"/>
</dbReference>
<feature type="transmembrane region" description="Helical" evidence="9">
    <location>
        <begin position="157"/>
        <end position="175"/>
    </location>
</feature>
<evidence type="ECO:0000313" key="12">
    <source>
        <dbReference type="EMBL" id="ANZ67222.1"/>
    </source>
</evidence>
<evidence type="ECO:0000313" key="13">
    <source>
        <dbReference type="Proteomes" id="UP000093267"/>
    </source>
</evidence>
<dbReference type="PROSITE" id="PS00211">
    <property type="entry name" value="ABC_TRANSPORTER_1"/>
    <property type="match status" value="1"/>
</dbReference>
<dbReference type="SUPFAM" id="SSF90123">
    <property type="entry name" value="ABC transporter transmembrane region"/>
    <property type="match status" value="1"/>
</dbReference>
<dbReference type="PROSITE" id="PS50929">
    <property type="entry name" value="ABC_TM1F"/>
    <property type="match status" value="1"/>
</dbReference>
<evidence type="ECO:0000256" key="4">
    <source>
        <dbReference type="ARBA" id="ARBA00022692"/>
    </source>
</evidence>
<dbReference type="STRING" id="240427.AYR62_09600"/>
<feature type="transmembrane region" description="Helical" evidence="9">
    <location>
        <begin position="53"/>
        <end position="77"/>
    </location>
</feature>
<reference evidence="12 13" key="1">
    <citation type="submission" date="2016-03" db="EMBL/GenBank/DDBJ databases">
        <title>Pediococcus and Lactobacillus from brewery environment - whole genome sequencing and assembly.</title>
        <authorList>
            <person name="Behr J."/>
            <person name="Geissler A.J."/>
            <person name="Vogel R.F."/>
        </authorList>
    </citation>
    <scope>NUCLEOTIDE SEQUENCE [LARGE SCALE GENOMIC DNA]</scope>
    <source>
        <strain evidence="12 13">TMW 1.1995</strain>
    </source>
</reference>